<comment type="caution">
    <text evidence="6">Lacks conserved residue(s) required for the propagation of feature annotation.</text>
</comment>
<organism evidence="8 9">
    <name type="scientific">Brachybacterium equifaecis</name>
    <dbReference type="NCBI Taxonomy" id="2910770"/>
    <lineage>
        <taxon>Bacteria</taxon>
        <taxon>Bacillati</taxon>
        <taxon>Actinomycetota</taxon>
        <taxon>Actinomycetes</taxon>
        <taxon>Micrococcales</taxon>
        <taxon>Dermabacteraceae</taxon>
        <taxon>Brachybacterium</taxon>
    </lineage>
</organism>
<evidence type="ECO:0000313" key="9">
    <source>
        <dbReference type="Proteomes" id="UP001203761"/>
    </source>
</evidence>
<dbReference type="PANTHER" id="PTHR23427:SF2">
    <property type="entry name" value="SURFEIT LOCUS PROTEIN 1"/>
    <property type="match status" value="1"/>
</dbReference>
<evidence type="ECO:0000256" key="7">
    <source>
        <dbReference type="SAM" id="MobiDB-lite"/>
    </source>
</evidence>
<comment type="caution">
    <text evidence="8">The sequence shown here is derived from an EMBL/GenBank/DDBJ whole genome shotgun (WGS) entry which is preliminary data.</text>
</comment>
<evidence type="ECO:0000256" key="4">
    <source>
        <dbReference type="ARBA" id="ARBA00022989"/>
    </source>
</evidence>
<evidence type="ECO:0000256" key="5">
    <source>
        <dbReference type="ARBA" id="ARBA00023136"/>
    </source>
</evidence>
<dbReference type="CDD" id="cd06662">
    <property type="entry name" value="SURF1"/>
    <property type="match status" value="1"/>
</dbReference>
<comment type="subcellular location">
    <subcellularLocation>
        <location evidence="6">Cell membrane</location>
        <topology evidence="6">Multi-pass membrane protein</topology>
    </subcellularLocation>
    <subcellularLocation>
        <location evidence="1">Membrane</location>
    </subcellularLocation>
</comment>
<dbReference type="InterPro" id="IPR045214">
    <property type="entry name" value="Surf1/Surf4"/>
</dbReference>
<evidence type="ECO:0000256" key="3">
    <source>
        <dbReference type="ARBA" id="ARBA00022692"/>
    </source>
</evidence>
<keyword evidence="5 6" id="KW-0472">Membrane</keyword>
<evidence type="ECO:0000313" key="8">
    <source>
        <dbReference type="EMBL" id="MCL6424130.1"/>
    </source>
</evidence>
<sequence length="314" mass="33751">MAARVLRRLLSREGIASVLLVAVASMVCIGLGMWQWHRFEVKSERADVIAANYAAAPVALQDVLPDAGSSLAPEQLWTPVELHGSYCTEPGCTLYVRNRSYGQLVGFWQLVPFETDEGEIVLVVRGWVDTTEAGSTPAIEPPLPEGPATVIARMRPAESPLAGRSNPPGQVQTITPSQIAPLLPLDGTELLQNAYGIMATEDPAVTPLPRAPEAPDRSLGSHLAYTVQWGLFALFFPVALVVRTRRSLLDEDEYGGEPAEQGADEPAGAAAPARTSARGSRAVLPAQSAEARAQARRRSRDEEEEDALVDQSAR</sequence>
<dbReference type="Proteomes" id="UP001203761">
    <property type="component" value="Unassembled WGS sequence"/>
</dbReference>
<reference evidence="8" key="1">
    <citation type="submission" date="2022-02" db="EMBL/GenBank/DDBJ databases">
        <authorList>
            <person name="Lee M."/>
            <person name="Kim S.-J."/>
            <person name="Jung M.-Y."/>
        </authorList>
    </citation>
    <scope>NUCLEOTIDE SEQUENCE</scope>
    <source>
        <strain evidence="8">JHP9</strain>
    </source>
</reference>
<dbReference type="RefSeq" id="WP_249738210.1">
    <property type="nucleotide sequence ID" value="NZ_JAKNCJ010000008.1"/>
</dbReference>
<protein>
    <recommendedName>
        <fullName evidence="6">SURF1-like protein</fullName>
    </recommendedName>
</protein>
<dbReference type="InterPro" id="IPR002994">
    <property type="entry name" value="Surf1/Shy1"/>
</dbReference>
<accession>A0ABT0R2Z5</accession>
<dbReference type="Pfam" id="PF02104">
    <property type="entry name" value="SURF1"/>
    <property type="match status" value="1"/>
</dbReference>
<feature type="compositionally biased region" description="Low complexity" evidence="7">
    <location>
        <begin position="256"/>
        <end position="292"/>
    </location>
</feature>
<feature type="region of interest" description="Disordered" evidence="7">
    <location>
        <begin position="252"/>
        <end position="314"/>
    </location>
</feature>
<dbReference type="PANTHER" id="PTHR23427">
    <property type="entry name" value="SURFEIT LOCUS PROTEIN"/>
    <property type="match status" value="1"/>
</dbReference>
<keyword evidence="3 6" id="KW-0812">Transmembrane</keyword>
<dbReference type="EMBL" id="JAKNCJ010000008">
    <property type="protein sequence ID" value="MCL6424130.1"/>
    <property type="molecule type" value="Genomic_DNA"/>
</dbReference>
<feature type="transmembrane region" description="Helical" evidence="6">
    <location>
        <begin position="14"/>
        <end position="36"/>
    </location>
</feature>
<evidence type="ECO:0000256" key="2">
    <source>
        <dbReference type="ARBA" id="ARBA00007165"/>
    </source>
</evidence>
<name>A0ABT0R2Z5_9MICO</name>
<evidence type="ECO:0000256" key="1">
    <source>
        <dbReference type="ARBA" id="ARBA00004370"/>
    </source>
</evidence>
<proteinExistence type="inferred from homology"/>
<keyword evidence="6" id="KW-1003">Cell membrane</keyword>
<gene>
    <name evidence="8" type="ORF">Bequi_12205</name>
</gene>
<evidence type="ECO:0000256" key="6">
    <source>
        <dbReference type="RuleBase" id="RU363076"/>
    </source>
</evidence>
<keyword evidence="4 6" id="KW-1133">Transmembrane helix</keyword>
<keyword evidence="9" id="KW-1185">Reference proteome</keyword>
<dbReference type="PROSITE" id="PS50895">
    <property type="entry name" value="SURF1"/>
    <property type="match status" value="1"/>
</dbReference>
<comment type="similarity">
    <text evidence="2 6">Belongs to the SURF1 family.</text>
</comment>